<reference evidence="2" key="1">
    <citation type="submission" date="2022-02" db="EMBL/GenBank/DDBJ databases">
        <authorList>
            <person name="King R."/>
        </authorList>
    </citation>
    <scope>NUCLEOTIDE SEQUENCE</scope>
</reference>
<feature type="domain" description="Transposable element P transposase-like RNase H C-terminal" evidence="1">
    <location>
        <begin position="1"/>
        <end position="33"/>
    </location>
</feature>
<dbReference type="EMBL" id="OU899036">
    <property type="protein sequence ID" value="CAH1731428.1"/>
    <property type="molecule type" value="Genomic_DNA"/>
</dbReference>
<evidence type="ECO:0000313" key="2">
    <source>
        <dbReference type="EMBL" id="CAH1731428.1"/>
    </source>
</evidence>
<dbReference type="Proteomes" id="UP001154329">
    <property type="component" value="Chromosome 3"/>
</dbReference>
<protein>
    <recommendedName>
        <fullName evidence="1">Transposable element P transposase-like RNase H C-terminal domain-containing protein</fullName>
    </recommendedName>
</protein>
<evidence type="ECO:0000313" key="3">
    <source>
        <dbReference type="Proteomes" id="UP001154329"/>
    </source>
</evidence>
<dbReference type="PANTHER" id="PTHR47577:SF2">
    <property type="entry name" value="THAP DOMAIN CONTAINING 9"/>
    <property type="match status" value="1"/>
</dbReference>
<dbReference type="AlphaFoldDB" id="A0A9P0NNA2"/>
<sequence length="260" mass="30402">MNQDCLEKFFGIIRQVAGPNDHPSTPTYLQLYKILSVYSLIKPPKTGNCTILEENIPVITINDIRQITNQENKNSIRQEKVLKLKNKIDTIIEEGVWDIDDIFQEHNYFNRNSTVFDCVVYFLSGYINKKLNPNIKCKQCLDSLKPEYGQVIIPEAELVNLKTRGFLTHPNKNLYLIIQMIEVCFEKHAESPNVFEETCEDFFSRNFKLTFPCGDHKSEIITNIFVLYITMRMRQFSYAKNQQMKKQNKVKKKLSKLVST</sequence>
<dbReference type="Pfam" id="PF21789">
    <property type="entry name" value="TNP-like_RNaseH_C"/>
    <property type="match status" value="1"/>
</dbReference>
<gene>
    <name evidence="2" type="ORF">APHIGO_LOCUS8138</name>
</gene>
<reference evidence="2" key="2">
    <citation type="submission" date="2022-10" db="EMBL/GenBank/DDBJ databases">
        <authorList>
            <consortium name="ENA_rothamsted_submissions"/>
            <consortium name="culmorum"/>
            <person name="King R."/>
        </authorList>
    </citation>
    <scope>NUCLEOTIDE SEQUENCE</scope>
</reference>
<evidence type="ECO:0000259" key="1">
    <source>
        <dbReference type="Pfam" id="PF21789"/>
    </source>
</evidence>
<proteinExistence type="predicted"/>
<name>A0A9P0NNA2_APHGO</name>
<organism evidence="2 3">
    <name type="scientific">Aphis gossypii</name>
    <name type="common">Cotton aphid</name>
    <dbReference type="NCBI Taxonomy" id="80765"/>
    <lineage>
        <taxon>Eukaryota</taxon>
        <taxon>Metazoa</taxon>
        <taxon>Ecdysozoa</taxon>
        <taxon>Arthropoda</taxon>
        <taxon>Hexapoda</taxon>
        <taxon>Insecta</taxon>
        <taxon>Pterygota</taxon>
        <taxon>Neoptera</taxon>
        <taxon>Paraneoptera</taxon>
        <taxon>Hemiptera</taxon>
        <taxon>Sternorrhyncha</taxon>
        <taxon>Aphidomorpha</taxon>
        <taxon>Aphidoidea</taxon>
        <taxon>Aphididae</taxon>
        <taxon>Aphidini</taxon>
        <taxon>Aphis</taxon>
        <taxon>Aphis</taxon>
    </lineage>
</organism>
<accession>A0A9P0NNA2</accession>
<dbReference type="InterPro" id="IPR048367">
    <property type="entry name" value="TNP-like_RNaseH_C"/>
</dbReference>
<dbReference type="PANTHER" id="PTHR47577">
    <property type="entry name" value="THAP DOMAIN-CONTAINING PROTEIN 6"/>
    <property type="match status" value="1"/>
</dbReference>
<keyword evidence="3" id="KW-1185">Reference proteome</keyword>